<dbReference type="NCBIfam" id="NF010738">
    <property type="entry name" value="PRK14140.1"/>
    <property type="match status" value="1"/>
</dbReference>
<accession>A0A2P1P8M9</accession>
<dbReference type="Gene3D" id="3.90.20.20">
    <property type="match status" value="1"/>
</dbReference>
<evidence type="ECO:0000256" key="7">
    <source>
        <dbReference type="ARBA" id="ARBA00053401"/>
    </source>
</evidence>
<gene>
    <name evidence="10" type="primary">grpE</name>
    <name evidence="14" type="ORF">phytr_6820</name>
</gene>
<dbReference type="GO" id="GO:0042803">
    <property type="term" value="F:protein homodimerization activity"/>
    <property type="evidence" value="ECO:0007669"/>
    <property type="project" value="InterPro"/>
</dbReference>
<dbReference type="GO" id="GO:0051087">
    <property type="term" value="F:protein-folding chaperone binding"/>
    <property type="evidence" value="ECO:0007669"/>
    <property type="project" value="InterPro"/>
</dbReference>
<organism evidence="14 15">
    <name type="scientific">Candidatus Phycorickettsia trachydisci</name>
    <dbReference type="NCBI Taxonomy" id="2115978"/>
    <lineage>
        <taxon>Bacteria</taxon>
        <taxon>Pseudomonadati</taxon>
        <taxon>Pseudomonadota</taxon>
        <taxon>Alphaproteobacteria</taxon>
        <taxon>Rickettsiales</taxon>
        <taxon>Rickettsiaceae</taxon>
        <taxon>Candidatus Phycorickettsia</taxon>
    </lineage>
</organism>
<name>A0A2P1P8M9_9RICK</name>
<evidence type="ECO:0000256" key="5">
    <source>
        <dbReference type="ARBA" id="ARBA00023016"/>
    </source>
</evidence>
<evidence type="ECO:0000256" key="12">
    <source>
        <dbReference type="RuleBase" id="RU004478"/>
    </source>
</evidence>
<dbReference type="InterPro" id="IPR013805">
    <property type="entry name" value="GrpE_CC"/>
</dbReference>
<sequence>MSNQAKNHNIEEETEISEKKPSIQDLEEEIEKLKDKVLRSSAELDNMRKRTEKQIQEERQYALTSFARDLISVTDNLDLAISHKPSKEVTSQEVELILQGVEMIYGQLKDVLARHGISQISTEPGQAFDHNIHQAISQVETNEYPNGSVVTIMQKGYKIRDRLLRPASVTIAKDPEKDKVDG</sequence>
<dbReference type="PANTHER" id="PTHR21237:SF23">
    <property type="entry name" value="GRPE PROTEIN HOMOLOG, MITOCHONDRIAL"/>
    <property type="match status" value="1"/>
</dbReference>
<evidence type="ECO:0000256" key="3">
    <source>
        <dbReference type="ARBA" id="ARBA00011738"/>
    </source>
</evidence>
<dbReference type="PROSITE" id="PS01071">
    <property type="entry name" value="GRPE"/>
    <property type="match status" value="1"/>
</dbReference>
<dbReference type="RefSeq" id="WP_106874479.1">
    <property type="nucleotide sequence ID" value="NZ_CP027845.1"/>
</dbReference>
<dbReference type="GO" id="GO:0006457">
    <property type="term" value="P:protein folding"/>
    <property type="evidence" value="ECO:0007669"/>
    <property type="project" value="InterPro"/>
</dbReference>
<dbReference type="OrthoDB" id="9789811at2"/>
<evidence type="ECO:0000256" key="9">
    <source>
        <dbReference type="ARBA" id="ARBA00076414"/>
    </source>
</evidence>
<dbReference type="FunFam" id="2.30.22.10:FF:000001">
    <property type="entry name" value="Protein GrpE"/>
    <property type="match status" value="1"/>
</dbReference>
<dbReference type="InterPro" id="IPR009012">
    <property type="entry name" value="GrpE_head"/>
</dbReference>
<keyword evidence="4 10" id="KW-0963">Cytoplasm</keyword>
<dbReference type="Pfam" id="PF01025">
    <property type="entry name" value="GrpE"/>
    <property type="match status" value="1"/>
</dbReference>
<evidence type="ECO:0000256" key="13">
    <source>
        <dbReference type="SAM" id="MobiDB-lite"/>
    </source>
</evidence>
<dbReference type="AlphaFoldDB" id="A0A2P1P8M9"/>
<dbReference type="Gene3D" id="2.30.22.10">
    <property type="entry name" value="Head domain of nucleotide exchange factor GrpE"/>
    <property type="match status" value="1"/>
</dbReference>
<keyword evidence="6 10" id="KW-0143">Chaperone</keyword>
<feature type="region of interest" description="Disordered" evidence="13">
    <location>
        <begin position="1"/>
        <end position="24"/>
    </location>
</feature>
<comment type="subcellular location">
    <subcellularLocation>
        <location evidence="1 10">Cytoplasm</location>
    </subcellularLocation>
</comment>
<dbReference type="CDD" id="cd00446">
    <property type="entry name" value="GrpE"/>
    <property type="match status" value="1"/>
</dbReference>
<dbReference type="Proteomes" id="UP000241762">
    <property type="component" value="Chromosome"/>
</dbReference>
<dbReference type="PANTHER" id="PTHR21237">
    <property type="entry name" value="GRPE PROTEIN"/>
    <property type="match status" value="1"/>
</dbReference>
<dbReference type="EMBL" id="CP027845">
    <property type="protein sequence ID" value="AVP87623.1"/>
    <property type="molecule type" value="Genomic_DNA"/>
</dbReference>
<evidence type="ECO:0000256" key="2">
    <source>
        <dbReference type="ARBA" id="ARBA00009054"/>
    </source>
</evidence>
<dbReference type="GO" id="GO:0000774">
    <property type="term" value="F:adenyl-nucleotide exchange factor activity"/>
    <property type="evidence" value="ECO:0007669"/>
    <property type="project" value="InterPro"/>
</dbReference>
<comment type="function">
    <text evidence="7 10 11">Participates actively in the response to hyperosmotic and heat shock by preventing the aggregation of stress-denatured proteins, in association with DnaK and GrpE. It is the nucleotide exchange factor for DnaK and may function as a thermosensor. Unfolded proteins bind initially to DnaJ; upon interaction with the DnaJ-bound protein, DnaK hydrolyzes its bound ATP, resulting in the formation of a stable complex. GrpE releases ADP from DnaK; ATP binding to DnaK triggers the release of the substrate protein, thus completing the reaction cycle. Several rounds of ATP-dependent interactions between DnaJ, DnaK and GrpE are required for fully efficient folding.</text>
</comment>
<comment type="similarity">
    <text evidence="2 10 12">Belongs to the GrpE family.</text>
</comment>
<reference evidence="14 15" key="1">
    <citation type="submission" date="2018-03" db="EMBL/GenBank/DDBJ databases">
        <title>A gene transfer event suggests a long-term partnership between eustigmatophyte algae and a novel lineage of endosymbiotic bacteria.</title>
        <authorList>
            <person name="Yurchenko T."/>
            <person name="Sevcikova T."/>
            <person name="Pribyl P."/>
            <person name="El Karkouri K."/>
            <person name="Klimes V."/>
            <person name="Amaral R."/>
            <person name="Zbrankova V."/>
            <person name="Kim E."/>
            <person name="Raoult D."/>
            <person name="Santos L.M.A."/>
            <person name="Elias M."/>
        </authorList>
    </citation>
    <scope>NUCLEOTIDE SEQUENCE [LARGE SCALE GENOMIC DNA]</scope>
    <source>
        <strain evidence="14">CCALA 838</strain>
    </source>
</reference>
<proteinExistence type="inferred from homology"/>
<dbReference type="InterPro" id="IPR000740">
    <property type="entry name" value="GrpE"/>
</dbReference>
<evidence type="ECO:0000256" key="1">
    <source>
        <dbReference type="ARBA" id="ARBA00004496"/>
    </source>
</evidence>
<evidence type="ECO:0000256" key="4">
    <source>
        <dbReference type="ARBA" id="ARBA00022490"/>
    </source>
</evidence>
<dbReference type="GO" id="GO:0005737">
    <property type="term" value="C:cytoplasm"/>
    <property type="evidence" value="ECO:0007669"/>
    <property type="project" value="UniProtKB-SubCell"/>
</dbReference>
<evidence type="ECO:0000256" key="8">
    <source>
        <dbReference type="ARBA" id="ARBA00072274"/>
    </source>
</evidence>
<dbReference type="SUPFAM" id="SSF58014">
    <property type="entry name" value="Coiled-coil domain of nucleotide exchange factor GrpE"/>
    <property type="match status" value="1"/>
</dbReference>
<evidence type="ECO:0000313" key="15">
    <source>
        <dbReference type="Proteomes" id="UP000241762"/>
    </source>
</evidence>
<dbReference type="GO" id="GO:0051082">
    <property type="term" value="F:unfolded protein binding"/>
    <property type="evidence" value="ECO:0007669"/>
    <property type="project" value="TreeGrafter"/>
</dbReference>
<comment type="subunit">
    <text evidence="3 10">Homodimer.</text>
</comment>
<dbReference type="SUPFAM" id="SSF51064">
    <property type="entry name" value="Head domain of nucleotide exchange factor GrpE"/>
    <property type="match status" value="1"/>
</dbReference>
<feature type="compositionally biased region" description="Basic and acidic residues" evidence="13">
    <location>
        <begin position="8"/>
        <end position="22"/>
    </location>
</feature>
<evidence type="ECO:0000256" key="11">
    <source>
        <dbReference type="RuleBase" id="RU000639"/>
    </source>
</evidence>
<keyword evidence="5 10" id="KW-0346">Stress response</keyword>
<keyword evidence="15" id="KW-1185">Reference proteome</keyword>
<dbReference type="HAMAP" id="MF_01151">
    <property type="entry name" value="GrpE"/>
    <property type="match status" value="1"/>
</dbReference>
<evidence type="ECO:0000256" key="10">
    <source>
        <dbReference type="HAMAP-Rule" id="MF_01151"/>
    </source>
</evidence>
<evidence type="ECO:0000256" key="6">
    <source>
        <dbReference type="ARBA" id="ARBA00023186"/>
    </source>
</evidence>
<evidence type="ECO:0000313" key="14">
    <source>
        <dbReference type="EMBL" id="AVP87623.1"/>
    </source>
</evidence>
<dbReference type="PRINTS" id="PR00773">
    <property type="entry name" value="GRPEPROTEIN"/>
</dbReference>
<protein>
    <recommendedName>
        <fullName evidence="8 10">Protein GrpE</fullName>
    </recommendedName>
    <alternativeName>
        <fullName evidence="9 10">HSP-70 cofactor</fullName>
    </alternativeName>
</protein>
<dbReference type="KEGG" id="ptc:phytr_6820"/>